<dbReference type="Pfam" id="PF01379">
    <property type="entry name" value="Porphobil_deam"/>
    <property type="match status" value="1"/>
</dbReference>
<dbReference type="SUPFAM" id="SSF54782">
    <property type="entry name" value="Porphobilinogen deaminase (hydroxymethylbilane synthase), C-terminal domain"/>
    <property type="match status" value="1"/>
</dbReference>
<evidence type="ECO:0000256" key="3">
    <source>
        <dbReference type="ARBA" id="ARBA00005638"/>
    </source>
</evidence>
<accession>A0A1H9SUZ6</accession>
<evidence type="ECO:0000256" key="9">
    <source>
        <dbReference type="NCBIfam" id="TIGR00212"/>
    </source>
</evidence>
<feature type="domain" description="Porphobilinogen deaminase N-terminal" evidence="10">
    <location>
        <begin position="7"/>
        <end position="207"/>
    </location>
</feature>
<dbReference type="RefSeq" id="WP_091970016.1">
    <property type="nucleotide sequence ID" value="NZ_FOGZ01000016.1"/>
</dbReference>
<evidence type="ECO:0000256" key="5">
    <source>
        <dbReference type="ARBA" id="ARBA00012655"/>
    </source>
</evidence>
<dbReference type="PRINTS" id="PR00151">
    <property type="entry name" value="PORPHBDMNASE"/>
</dbReference>
<evidence type="ECO:0000313" key="13">
    <source>
        <dbReference type="Proteomes" id="UP000198815"/>
    </source>
</evidence>
<evidence type="ECO:0000259" key="11">
    <source>
        <dbReference type="Pfam" id="PF03900"/>
    </source>
</evidence>
<evidence type="ECO:0000256" key="6">
    <source>
        <dbReference type="ARBA" id="ARBA00022679"/>
    </source>
</evidence>
<keyword evidence="7" id="KW-0627">Porphyrin biosynthesis</keyword>
<keyword evidence="13" id="KW-1185">Reference proteome</keyword>
<comment type="function">
    <text evidence="2">Tetrapolymerization of the monopyrrole PBG into the hydroxymethylbilane pre-uroporphyrinogen in several discrete steps.</text>
</comment>
<feature type="domain" description="Porphobilinogen deaminase C-terminal" evidence="11">
    <location>
        <begin position="223"/>
        <end position="297"/>
    </location>
</feature>
<evidence type="ECO:0000259" key="10">
    <source>
        <dbReference type="Pfam" id="PF01379"/>
    </source>
</evidence>
<evidence type="ECO:0000256" key="2">
    <source>
        <dbReference type="ARBA" id="ARBA00002869"/>
    </source>
</evidence>
<dbReference type="SUPFAM" id="SSF53850">
    <property type="entry name" value="Periplasmic binding protein-like II"/>
    <property type="match status" value="1"/>
</dbReference>
<comment type="catalytic activity">
    <reaction evidence="8">
        <text>4 porphobilinogen + H2O = hydroxymethylbilane + 4 NH4(+)</text>
        <dbReference type="Rhea" id="RHEA:13185"/>
        <dbReference type="ChEBI" id="CHEBI:15377"/>
        <dbReference type="ChEBI" id="CHEBI:28938"/>
        <dbReference type="ChEBI" id="CHEBI:57845"/>
        <dbReference type="ChEBI" id="CHEBI:58126"/>
        <dbReference type="EC" id="2.5.1.61"/>
    </reaction>
</comment>
<dbReference type="PANTHER" id="PTHR11557">
    <property type="entry name" value="PORPHOBILINOGEN DEAMINASE"/>
    <property type="match status" value="1"/>
</dbReference>
<dbReference type="GO" id="GO:0005737">
    <property type="term" value="C:cytoplasm"/>
    <property type="evidence" value="ECO:0007669"/>
    <property type="project" value="UniProtKB-UniRule"/>
</dbReference>
<protein>
    <recommendedName>
        <fullName evidence="5 9">Hydroxymethylbilane synthase</fullName>
        <ecNumber evidence="5 9">2.5.1.61</ecNumber>
    </recommendedName>
</protein>
<comment type="similarity">
    <text evidence="3">Belongs to the HMBS family.</text>
</comment>
<dbReference type="STRING" id="64702.SAMN05443377_11625"/>
<dbReference type="GO" id="GO:0006783">
    <property type="term" value="P:heme biosynthetic process"/>
    <property type="evidence" value="ECO:0007669"/>
    <property type="project" value="TreeGrafter"/>
</dbReference>
<evidence type="ECO:0000256" key="8">
    <source>
        <dbReference type="ARBA" id="ARBA00048169"/>
    </source>
</evidence>
<proteinExistence type="inferred from homology"/>
<dbReference type="Gene3D" id="3.40.190.10">
    <property type="entry name" value="Periplasmic binding protein-like II"/>
    <property type="match status" value="2"/>
</dbReference>
<dbReference type="FunFam" id="3.40.190.10:FF:000005">
    <property type="entry name" value="Porphobilinogen deaminase"/>
    <property type="match status" value="1"/>
</dbReference>
<dbReference type="EMBL" id="FOGZ01000016">
    <property type="protein sequence ID" value="SER88708.1"/>
    <property type="molecule type" value="Genomic_DNA"/>
</dbReference>
<dbReference type="Gene3D" id="3.30.160.40">
    <property type="entry name" value="Porphobilinogen deaminase, C-terminal domain"/>
    <property type="match status" value="1"/>
</dbReference>
<dbReference type="OrthoDB" id="9810298at2"/>
<dbReference type="EC" id="2.5.1.61" evidence="5 9"/>
<evidence type="ECO:0000256" key="7">
    <source>
        <dbReference type="ARBA" id="ARBA00023244"/>
    </source>
</evidence>
<sequence length="300" mass="31384">MRGRTLLIGTRASALAMAQSGLVAAMIEKATGLATELVSVRTEGDDVRIPLSSPPRPGAFAARLRDVLVAGEVDVAVHSFKDLPFAPVEGLSVVAIPPRAVARDALVSRAGIGLDALAEGSRVGTSSPRRAAALTRRRPDLRIVPIRGNVDTRVRKVRDGVVDAAVLAAAGLNRLGRGAEITELIDPAVLVPAPAQGALAVEMRCDHPWAAAVAHLDDPDSRLRVVAERQVLSGVQATCTTAIGAYCQFTGSSLGLIAELSDHRGVEHAHVELRTTLGDDRLGDATRLGERVAAKLMGRA</sequence>
<dbReference type="InterPro" id="IPR022418">
    <property type="entry name" value="Porphobilinogen_deaminase_C"/>
</dbReference>
<name>A0A1H9SUZ6_9ACTN</name>
<reference evidence="13" key="1">
    <citation type="submission" date="2016-10" db="EMBL/GenBank/DDBJ databases">
        <authorList>
            <person name="Varghese N."/>
            <person name="Submissions S."/>
        </authorList>
    </citation>
    <scope>NUCLEOTIDE SEQUENCE [LARGE SCALE GENOMIC DNA]</scope>
    <source>
        <strain evidence="13">DSM 16859</strain>
    </source>
</reference>
<gene>
    <name evidence="12" type="ORF">SAMN05443377_11625</name>
</gene>
<dbReference type="InterPro" id="IPR000860">
    <property type="entry name" value="HemC"/>
</dbReference>
<dbReference type="InterPro" id="IPR036803">
    <property type="entry name" value="Porphobilinogen_deaminase_C_sf"/>
</dbReference>
<dbReference type="InterPro" id="IPR022417">
    <property type="entry name" value="Porphobilin_deaminase_N"/>
</dbReference>
<dbReference type="NCBIfam" id="TIGR00212">
    <property type="entry name" value="hemC"/>
    <property type="match status" value="1"/>
</dbReference>
<dbReference type="GO" id="GO:0004418">
    <property type="term" value="F:hydroxymethylbilane synthase activity"/>
    <property type="evidence" value="ECO:0007669"/>
    <property type="project" value="UniProtKB-UniRule"/>
</dbReference>
<evidence type="ECO:0000313" key="12">
    <source>
        <dbReference type="EMBL" id="SER88708.1"/>
    </source>
</evidence>
<dbReference type="PANTHER" id="PTHR11557:SF0">
    <property type="entry name" value="PORPHOBILINOGEN DEAMINASE"/>
    <property type="match status" value="1"/>
</dbReference>
<comment type="cofactor">
    <cofactor evidence="1">
        <name>dipyrromethane</name>
        <dbReference type="ChEBI" id="CHEBI:60342"/>
    </cofactor>
</comment>
<dbReference type="PIRSF" id="PIRSF001438">
    <property type="entry name" value="4pyrrol_synth_OHMeBilane_synth"/>
    <property type="match status" value="1"/>
</dbReference>
<comment type="subunit">
    <text evidence="4">Monomer.</text>
</comment>
<keyword evidence="6" id="KW-0808">Transferase</keyword>
<evidence type="ECO:0000256" key="1">
    <source>
        <dbReference type="ARBA" id="ARBA00001916"/>
    </source>
</evidence>
<organism evidence="12 13">
    <name type="scientific">Propionibacterium cyclohexanicum</name>
    <dbReference type="NCBI Taxonomy" id="64702"/>
    <lineage>
        <taxon>Bacteria</taxon>
        <taxon>Bacillati</taxon>
        <taxon>Actinomycetota</taxon>
        <taxon>Actinomycetes</taxon>
        <taxon>Propionibacteriales</taxon>
        <taxon>Propionibacteriaceae</taxon>
        <taxon>Propionibacterium</taxon>
    </lineage>
</organism>
<evidence type="ECO:0000256" key="4">
    <source>
        <dbReference type="ARBA" id="ARBA00011245"/>
    </source>
</evidence>
<dbReference type="Proteomes" id="UP000198815">
    <property type="component" value="Unassembled WGS sequence"/>
</dbReference>
<dbReference type="AlphaFoldDB" id="A0A1H9SUZ6"/>
<dbReference type="Pfam" id="PF03900">
    <property type="entry name" value="Porphobil_deamC"/>
    <property type="match status" value="1"/>
</dbReference>